<evidence type="ECO:0000256" key="8">
    <source>
        <dbReference type="ARBA" id="ARBA00022958"/>
    </source>
</evidence>
<evidence type="ECO:0000256" key="13">
    <source>
        <dbReference type="SAM" id="Phobius"/>
    </source>
</evidence>
<evidence type="ECO:0000256" key="10">
    <source>
        <dbReference type="ARBA" id="ARBA00023065"/>
    </source>
</evidence>
<gene>
    <name evidence="14" type="primary">trkH</name>
    <name evidence="14" type="ordered locus">TEPIRE1_0363</name>
</gene>
<evidence type="ECO:0000256" key="4">
    <source>
        <dbReference type="ARBA" id="ARBA00022475"/>
    </source>
</evidence>
<feature type="transmembrane region" description="Helical" evidence="13">
    <location>
        <begin position="36"/>
        <end position="55"/>
    </location>
</feature>
<dbReference type="KEGG" id="tae:TepiRe1_0363"/>
<dbReference type="OrthoDB" id="9810952at2"/>
<feature type="binding site" evidence="12">
    <location>
        <position position="109"/>
    </location>
    <ligand>
        <name>K(+)</name>
        <dbReference type="ChEBI" id="CHEBI:29103"/>
    </ligand>
</feature>
<keyword evidence="11 13" id="KW-0472">Membrane</keyword>
<comment type="similarity">
    <text evidence="2">Belongs to the TrkH potassium transport family.</text>
</comment>
<keyword evidence="12" id="KW-0479">Metal-binding</keyword>
<feature type="transmembrane region" description="Helical" evidence="13">
    <location>
        <begin position="465"/>
        <end position="483"/>
    </location>
</feature>
<protein>
    <submittedName>
        <fullName evidence="14">Trk system potassium uptake protein TrkH</fullName>
    </submittedName>
</protein>
<accession>F4LU04</accession>
<dbReference type="GO" id="GO:0005886">
    <property type="term" value="C:plasma membrane"/>
    <property type="evidence" value="ECO:0007669"/>
    <property type="project" value="UniProtKB-SubCell"/>
</dbReference>
<feature type="binding site" evidence="12">
    <location>
        <position position="313"/>
    </location>
    <ligand>
        <name>K(+)</name>
        <dbReference type="ChEBI" id="CHEBI:29103"/>
    </ligand>
</feature>
<keyword evidence="15" id="KW-1185">Reference proteome</keyword>
<reference evidence="15" key="1">
    <citation type="journal article" date="2013" name="Genome Announc.">
        <title>First genome sequence of a syntrophic acetate-oxidizing bacterium, Tepidanaerobacter acetatoxydans strain Re1.</title>
        <authorList>
            <person name="Manzoor S."/>
            <person name="Bongcam-Rudloff E."/>
            <person name="Schnurer A."/>
            <person name="Muller B."/>
        </authorList>
    </citation>
    <scope>NUCLEOTIDE SEQUENCE [LARGE SCALE GENOMIC DNA]</scope>
    <source>
        <strain evidence="15">Re1</strain>
    </source>
</reference>
<evidence type="ECO:0000313" key="15">
    <source>
        <dbReference type="Proteomes" id="UP000010802"/>
    </source>
</evidence>
<proteinExistence type="inferred from homology"/>
<evidence type="ECO:0000256" key="9">
    <source>
        <dbReference type="ARBA" id="ARBA00022989"/>
    </source>
</evidence>
<dbReference type="PIRSF" id="PIRSF006247">
    <property type="entry name" value="TrkH"/>
    <property type="match status" value="1"/>
</dbReference>
<feature type="transmembrane region" description="Helical" evidence="13">
    <location>
        <begin position="329"/>
        <end position="348"/>
    </location>
</feature>
<feature type="transmembrane region" description="Helical" evidence="13">
    <location>
        <begin position="134"/>
        <end position="160"/>
    </location>
</feature>
<evidence type="ECO:0000256" key="2">
    <source>
        <dbReference type="ARBA" id="ARBA00009137"/>
    </source>
</evidence>
<feature type="binding site" evidence="12">
    <location>
        <position position="110"/>
    </location>
    <ligand>
        <name>K(+)</name>
        <dbReference type="ChEBI" id="CHEBI:29103"/>
    </ligand>
</feature>
<feature type="transmembrane region" description="Helical" evidence="13">
    <location>
        <begin position="67"/>
        <end position="90"/>
    </location>
</feature>
<keyword evidence="6" id="KW-0633">Potassium transport</keyword>
<dbReference type="STRING" id="1209989.TepRe1_0327"/>
<dbReference type="GO" id="GO:0015379">
    <property type="term" value="F:potassium:chloride symporter activity"/>
    <property type="evidence" value="ECO:0007669"/>
    <property type="project" value="InterPro"/>
</dbReference>
<dbReference type="HOGENOM" id="CLU_030708_0_2_9"/>
<feature type="transmembrane region" description="Helical" evidence="13">
    <location>
        <begin position="7"/>
        <end position="30"/>
    </location>
</feature>
<evidence type="ECO:0000256" key="1">
    <source>
        <dbReference type="ARBA" id="ARBA00004429"/>
    </source>
</evidence>
<organism evidence="14 15">
    <name type="scientific">Tepidanaerobacter acetatoxydans (strain DSM 21804 / JCM 16047 / Re1)</name>
    <dbReference type="NCBI Taxonomy" id="1209989"/>
    <lineage>
        <taxon>Bacteria</taxon>
        <taxon>Bacillati</taxon>
        <taxon>Bacillota</taxon>
        <taxon>Clostridia</taxon>
        <taxon>Thermosediminibacterales</taxon>
        <taxon>Tepidanaerobacteraceae</taxon>
        <taxon>Tepidanaerobacter</taxon>
    </lineage>
</organism>
<comment type="subcellular location">
    <subcellularLocation>
        <location evidence="1">Cell inner membrane</location>
        <topology evidence="1">Multi-pass membrane protein</topology>
    </subcellularLocation>
</comment>
<dbReference type="PANTHER" id="PTHR32024">
    <property type="entry name" value="TRK SYSTEM POTASSIUM UPTAKE PROTEIN TRKG-RELATED"/>
    <property type="match status" value="1"/>
</dbReference>
<dbReference type="eggNOG" id="COG0168">
    <property type="taxonomic scope" value="Bacteria"/>
</dbReference>
<feature type="binding site" evidence="12">
    <location>
        <position position="312"/>
    </location>
    <ligand>
        <name>K(+)</name>
        <dbReference type="ChEBI" id="CHEBI:29103"/>
    </ligand>
</feature>
<keyword evidence="5" id="KW-0997">Cell inner membrane</keyword>
<dbReference type="InterPro" id="IPR003445">
    <property type="entry name" value="Cat_transpt"/>
</dbReference>
<evidence type="ECO:0000256" key="6">
    <source>
        <dbReference type="ARBA" id="ARBA00022538"/>
    </source>
</evidence>
<dbReference type="InterPro" id="IPR004772">
    <property type="entry name" value="TrkH"/>
</dbReference>
<keyword evidence="9 13" id="KW-1133">Transmembrane helix</keyword>
<evidence type="ECO:0000256" key="12">
    <source>
        <dbReference type="PIRSR" id="PIRSR006247-1"/>
    </source>
</evidence>
<feature type="transmembrane region" description="Helical" evidence="13">
    <location>
        <begin position="391"/>
        <end position="412"/>
    </location>
</feature>
<feature type="transmembrane region" description="Helical" evidence="13">
    <location>
        <begin position="237"/>
        <end position="257"/>
    </location>
</feature>
<feature type="binding site" evidence="12">
    <location>
        <position position="218"/>
    </location>
    <ligand>
        <name>K(+)</name>
        <dbReference type="ChEBI" id="CHEBI:29103"/>
    </ligand>
</feature>
<evidence type="ECO:0000256" key="3">
    <source>
        <dbReference type="ARBA" id="ARBA00022448"/>
    </source>
</evidence>
<dbReference type="PANTHER" id="PTHR32024:SF2">
    <property type="entry name" value="TRK SYSTEM POTASSIUM UPTAKE PROTEIN TRKG-RELATED"/>
    <property type="match status" value="1"/>
</dbReference>
<evidence type="ECO:0000313" key="14">
    <source>
        <dbReference type="EMBL" id="CCP25041.1"/>
    </source>
</evidence>
<dbReference type="RefSeq" id="WP_013777453.1">
    <property type="nucleotide sequence ID" value="NC_015519.1"/>
</dbReference>
<keyword evidence="7 13" id="KW-0812">Transmembrane</keyword>
<dbReference type="KEGG" id="tep:TepRe1_0327"/>
<dbReference type="EMBL" id="HF563609">
    <property type="protein sequence ID" value="CCP25041.1"/>
    <property type="molecule type" value="Genomic_DNA"/>
</dbReference>
<dbReference type="Pfam" id="PF02386">
    <property type="entry name" value="TrkH"/>
    <property type="match status" value="1"/>
</dbReference>
<keyword evidence="8 12" id="KW-0630">Potassium</keyword>
<feature type="transmembrane region" description="Helical" evidence="13">
    <location>
        <begin position="269"/>
        <end position="288"/>
    </location>
</feature>
<evidence type="ECO:0000256" key="5">
    <source>
        <dbReference type="ARBA" id="ARBA00022519"/>
    </source>
</evidence>
<dbReference type="AlphaFoldDB" id="F4LU04"/>
<accession>L0RW06</accession>
<feature type="transmembrane region" description="Helical" evidence="13">
    <location>
        <begin position="181"/>
        <end position="202"/>
    </location>
</feature>
<keyword evidence="10" id="KW-0406">Ion transport</keyword>
<dbReference type="Proteomes" id="UP000010802">
    <property type="component" value="Chromosome"/>
</dbReference>
<dbReference type="PATRIC" id="fig|1209989.3.peg.381"/>
<evidence type="ECO:0000256" key="11">
    <source>
        <dbReference type="ARBA" id="ARBA00023136"/>
    </source>
</evidence>
<keyword evidence="4" id="KW-1003">Cell membrane</keyword>
<feature type="binding site" evidence="12">
    <location>
        <position position="429"/>
    </location>
    <ligand>
        <name>K(+)</name>
        <dbReference type="ChEBI" id="CHEBI:29103"/>
    </ligand>
</feature>
<evidence type="ECO:0000256" key="7">
    <source>
        <dbReference type="ARBA" id="ARBA00022692"/>
    </source>
</evidence>
<keyword evidence="3" id="KW-0813">Transport</keyword>
<name>F4LU04_TEPAE</name>
<dbReference type="GO" id="GO:0046872">
    <property type="term" value="F:metal ion binding"/>
    <property type="evidence" value="ECO:0007669"/>
    <property type="project" value="UniProtKB-KW"/>
</dbReference>
<sequence length="497" mass="54422">MNLNTVRYILGTLLIVLGISMVPSLGWSIYYGDSDINAFLFSIVAAIIVGVLLRVKTYLRKDLGLREGFLIVTLGWILAGIFGALPFVFYGAVDTFIDGFFEAISGFTTTGATVINNVEALPHGILFWRSFTHWLGGMGIIVLFLAILPGVGAGGFHMFRAEVPGPSVSKLSSKIANTAKILWRIYMGLTILQTILLMVAGLDLFDSLTHTFGTVATGGFSTRALSVGAFKNPAAEIIILIFMAMSGVNFSLYYYLLKRQWDRVFGDEELKFYLGVIIVTTLLIAWNIRGLIPLKTDLFRTSAFQVVSIMTTTGYATANFDLWPAFSKMLLLLLMFFGGCAGSTGGAIKQIRMLILFKYCRRELTHTLHPKAVVPVKIGGKPIPDDVLRNILAFSYIYIALFVLGSLFIAMLGEDMITSVSSVAATLGNIGPGLGSVGPESTFSEIPQIGKLVLSFLMLMGRLEIFTVMLCFTPSFWQGVTIFGKPKDYSLRKDHSI</sequence>